<gene>
    <name evidence="1" type="ORF">POM99_00475</name>
</gene>
<evidence type="ECO:0000313" key="1">
    <source>
        <dbReference type="EMBL" id="MDF8331662.1"/>
    </source>
</evidence>
<evidence type="ECO:0000313" key="2">
    <source>
        <dbReference type="Proteomes" id="UP001222770"/>
    </source>
</evidence>
<reference evidence="1 2" key="1">
    <citation type="submission" date="2023-03" db="EMBL/GenBank/DDBJ databases">
        <title>Novosphingobium cyanobacteriorum sp. nov., isolated from a eutrophic reservoir during the Microcystis bloom period.</title>
        <authorList>
            <person name="Kang M."/>
            <person name="Le V."/>
            <person name="Ko S.-R."/>
            <person name="Lee S.-A."/>
            <person name="Ahn C.-Y."/>
        </authorList>
    </citation>
    <scope>NUCLEOTIDE SEQUENCE [LARGE SCALE GENOMIC DNA]</scope>
    <source>
        <strain evidence="1 2">HBC54</strain>
    </source>
</reference>
<organism evidence="1 2">
    <name type="scientific">Novosphingobium cyanobacteriorum</name>
    <dbReference type="NCBI Taxonomy" id="3024215"/>
    <lineage>
        <taxon>Bacteria</taxon>
        <taxon>Pseudomonadati</taxon>
        <taxon>Pseudomonadota</taxon>
        <taxon>Alphaproteobacteria</taxon>
        <taxon>Sphingomonadales</taxon>
        <taxon>Sphingomonadaceae</taxon>
        <taxon>Novosphingobium</taxon>
    </lineage>
</organism>
<comment type="caution">
    <text evidence="1">The sequence shown here is derived from an EMBL/GenBank/DDBJ whole genome shotgun (WGS) entry which is preliminary data.</text>
</comment>
<accession>A0ABT6CCX1</accession>
<dbReference type="Proteomes" id="UP001222770">
    <property type="component" value="Unassembled WGS sequence"/>
</dbReference>
<protein>
    <recommendedName>
        <fullName evidence="3">DUF2889 domain-containing protein</fullName>
    </recommendedName>
</protein>
<keyword evidence="2" id="KW-1185">Reference proteome</keyword>
<name>A0ABT6CCX1_9SPHN</name>
<dbReference type="EMBL" id="JAROCY010000001">
    <property type="protein sequence ID" value="MDF8331662.1"/>
    <property type="molecule type" value="Genomic_DNA"/>
</dbReference>
<dbReference type="RefSeq" id="WP_277274767.1">
    <property type="nucleotide sequence ID" value="NZ_JAROCY010000001.1"/>
</dbReference>
<proteinExistence type="predicted"/>
<sequence length="265" mass="29182">MSAPELHSNYPANPAFGTGVFRRRIRLDGRAGVVVVQLDDNCHAMWLRLEHDGARVKDVVGDLTRFPTTGCPSAPAGLRVLKDKPLNAPQAALYSGGGPVGTCTHMFDLAVLAMAHAQRDPGLRTWDVIVPDMVDGITTASVELDGRPLHRWRVEERLVIAPGLEADPQPLFHKFRPWAERHFSGDALEAALVLRMGLFVSRARFYITDAREIPLTEMAMREGSCHAYSRPQIESSHVLLGTVRDFSQQLEEAPLPEAALHGSAR</sequence>
<evidence type="ECO:0008006" key="3">
    <source>
        <dbReference type="Google" id="ProtNLM"/>
    </source>
</evidence>